<accession>A0AAV9N5L1</accession>
<evidence type="ECO:0000256" key="3">
    <source>
        <dbReference type="ARBA" id="ARBA00029814"/>
    </source>
</evidence>
<dbReference type="PANTHER" id="PTHR12196:SF2">
    <property type="entry name" value="DIPHTHINE--AMMONIA LIGASE"/>
    <property type="match status" value="1"/>
</dbReference>
<dbReference type="PANTHER" id="PTHR12196">
    <property type="entry name" value="DOMAIN OF UNKNOWN FUNCTION 71 DUF71 -CONTAINING PROTEIN"/>
    <property type="match status" value="1"/>
</dbReference>
<dbReference type="SUPFAM" id="SSF55298">
    <property type="entry name" value="YjgF-like"/>
    <property type="match status" value="2"/>
</dbReference>
<dbReference type="InterPro" id="IPR006175">
    <property type="entry name" value="YjgF/YER057c/UK114"/>
</dbReference>
<dbReference type="GeneID" id="89972657"/>
<sequence>MSTTSGLNVIALISGGKDSLYSLLHCLENGHKLTALANLYPSSSNSSRDSSVLSPGKDGPHQTSHDEDDGEGEQEDLNSFMYQTVGYSVIPLYAECLGLPLYRRAITGSAVQTGRYYDSSDLEESADETEDLIPLLQEIKRAHPEASALCSGAILSTYQRTRVESIAVRLGLTPLAYLWQYPALPPPVGRPESLTGLLEDMASAGCDARVIKIASGGIPESLLWANVADPRTRHRLVTGLAPFFPEREFWLRGAVLGEGGEYETLAVNGPRRLWRKRIEVPNAQREVLTLEGGVSYVKLGKARVVEQDADVSVEGVEDGAVPLPGSLDEQFRRTLAEVQAWQGRRGGDAKSSAETPPVTEQRHISSDCLQFRITSTASTMFIANITIRNTAVYGTRDFSAKEQMEQIVEHLEKLLTSQSTNGGNIQPTPSSIVSTTLLLKNIADFAGINIVYASLFRPGEPNPPARVTFACDLPAGTDVSLSVVLSLAPRESRRGLHVQSRSYWAPANIGPYSQAICQPLDQGVNADLNVHDAGLIEIVHIAGQIPLVPQSMDVLQAPFLHQAVLSLQHLWRVGQERGIDLWPWGISFLEEQGQGTSHSRAEQASKVWQYTHRIGITHEDDSSDDEDQDGPDAWDLRFNRSVTFQSSHSHTTIGAHLHTLPNPNVFTSPMSKATYIPSFIAATVTALPRNAPVEWWSLGLANLPTFGTSRPCVKVVAGSYDWGNSSAVTITPTRPRARDLSRRKSSVTTLVTIMMNMLPSTTADAEIDSIDIEKHVSSLLSSEDNADTRIDLPLDLCHGTAFISSEGERQWMQVANRTSLAAITVVPCTSLFGSPAMEISKESSEFSYSTRNGERHTSDSSDVSCQPLSVALTLRIEHLVDTDF</sequence>
<evidence type="ECO:0000256" key="5">
    <source>
        <dbReference type="ARBA" id="ARBA00048108"/>
    </source>
</evidence>
<dbReference type="EMBL" id="JAVRRD010000019">
    <property type="protein sequence ID" value="KAK5049550.1"/>
    <property type="molecule type" value="Genomic_DNA"/>
</dbReference>
<proteinExistence type="predicted"/>
<protein>
    <recommendedName>
        <fullName evidence="2">Diphthine--ammonia ligase</fullName>
        <ecNumber evidence="1">6.3.1.14</ecNumber>
    </recommendedName>
    <alternativeName>
        <fullName evidence="3">Diphthamide synthase</fullName>
    </alternativeName>
    <alternativeName>
        <fullName evidence="4">Diphthamide synthetase</fullName>
    </alternativeName>
</protein>
<evidence type="ECO:0000256" key="1">
    <source>
        <dbReference type="ARBA" id="ARBA00012089"/>
    </source>
</evidence>
<dbReference type="CDD" id="cd01994">
    <property type="entry name" value="AANH_PF0828-like"/>
    <property type="match status" value="1"/>
</dbReference>
<dbReference type="InterPro" id="IPR014729">
    <property type="entry name" value="Rossmann-like_a/b/a_fold"/>
</dbReference>
<dbReference type="InterPro" id="IPR035959">
    <property type="entry name" value="RutC-like_sf"/>
</dbReference>
<name>A0AAV9N5L1_9EURO</name>
<dbReference type="EC" id="6.3.1.14" evidence="1"/>
<evidence type="ECO:0000256" key="6">
    <source>
        <dbReference type="SAM" id="MobiDB-lite"/>
    </source>
</evidence>
<dbReference type="Pfam" id="PF01042">
    <property type="entry name" value="Ribonuc_L-PSP"/>
    <property type="match status" value="1"/>
</dbReference>
<dbReference type="SUPFAM" id="SSF52402">
    <property type="entry name" value="Adenine nucleotide alpha hydrolases-like"/>
    <property type="match status" value="1"/>
</dbReference>
<feature type="domain" description="Diphthamide synthase" evidence="7">
    <location>
        <begin position="74"/>
        <end position="286"/>
    </location>
</feature>
<evidence type="ECO:0000259" key="7">
    <source>
        <dbReference type="Pfam" id="PF01902"/>
    </source>
</evidence>
<evidence type="ECO:0000256" key="4">
    <source>
        <dbReference type="ARBA" id="ARBA00031552"/>
    </source>
</evidence>
<dbReference type="Proteomes" id="UP001358417">
    <property type="component" value="Unassembled WGS sequence"/>
</dbReference>
<dbReference type="GO" id="GO:0017183">
    <property type="term" value="P:protein histidyl modification to diphthamide"/>
    <property type="evidence" value="ECO:0007669"/>
    <property type="project" value="TreeGrafter"/>
</dbReference>
<dbReference type="RefSeq" id="XP_064704595.1">
    <property type="nucleotide sequence ID" value="XM_064848056.1"/>
</dbReference>
<feature type="region of interest" description="Disordered" evidence="6">
    <location>
        <begin position="41"/>
        <end position="74"/>
    </location>
</feature>
<dbReference type="InterPro" id="IPR002761">
    <property type="entry name" value="Diphthami_syn_dom"/>
</dbReference>
<dbReference type="Gene3D" id="3.30.1330.40">
    <property type="entry name" value="RutC-like"/>
    <property type="match status" value="2"/>
</dbReference>
<comment type="caution">
    <text evidence="8">The sequence shown here is derived from an EMBL/GenBank/DDBJ whole genome shotgun (WGS) entry which is preliminary data.</text>
</comment>
<dbReference type="CDD" id="cd06155">
    <property type="entry name" value="eu_AANH_C_1"/>
    <property type="match status" value="1"/>
</dbReference>
<feature type="compositionally biased region" description="Low complexity" evidence="6">
    <location>
        <begin position="42"/>
        <end position="54"/>
    </location>
</feature>
<feature type="region of interest" description="Disordered" evidence="6">
    <location>
        <begin position="342"/>
        <end position="361"/>
    </location>
</feature>
<comment type="catalytic activity">
    <reaction evidence="5">
        <text>diphthine-[translation elongation factor 2] + NH4(+) + ATP = diphthamide-[translation elongation factor 2] + AMP + diphosphate + H(+)</text>
        <dbReference type="Rhea" id="RHEA:19753"/>
        <dbReference type="Rhea" id="RHEA-COMP:10172"/>
        <dbReference type="Rhea" id="RHEA-COMP:10174"/>
        <dbReference type="ChEBI" id="CHEBI:15378"/>
        <dbReference type="ChEBI" id="CHEBI:16692"/>
        <dbReference type="ChEBI" id="CHEBI:28938"/>
        <dbReference type="ChEBI" id="CHEBI:30616"/>
        <dbReference type="ChEBI" id="CHEBI:33019"/>
        <dbReference type="ChEBI" id="CHEBI:82696"/>
        <dbReference type="ChEBI" id="CHEBI:456215"/>
        <dbReference type="EC" id="6.3.1.14"/>
    </reaction>
</comment>
<dbReference type="InterPro" id="IPR030662">
    <property type="entry name" value="DPH6/MJ0570"/>
</dbReference>
<dbReference type="Gene3D" id="3.90.1490.10">
    <property type="entry name" value="putative n-type atp pyrophosphatase, domain 2"/>
    <property type="match status" value="1"/>
</dbReference>
<evidence type="ECO:0000313" key="9">
    <source>
        <dbReference type="Proteomes" id="UP001358417"/>
    </source>
</evidence>
<dbReference type="GO" id="GO:0017178">
    <property type="term" value="F:diphthine-ammonia ligase activity"/>
    <property type="evidence" value="ECO:0007669"/>
    <property type="project" value="UniProtKB-EC"/>
</dbReference>
<dbReference type="Gene3D" id="3.40.50.620">
    <property type="entry name" value="HUPs"/>
    <property type="match status" value="1"/>
</dbReference>
<evidence type="ECO:0000313" key="8">
    <source>
        <dbReference type="EMBL" id="KAK5049550.1"/>
    </source>
</evidence>
<gene>
    <name evidence="8" type="ORF">LTR84_004479</name>
</gene>
<organism evidence="8 9">
    <name type="scientific">Exophiala bonariae</name>
    <dbReference type="NCBI Taxonomy" id="1690606"/>
    <lineage>
        <taxon>Eukaryota</taxon>
        <taxon>Fungi</taxon>
        <taxon>Dikarya</taxon>
        <taxon>Ascomycota</taxon>
        <taxon>Pezizomycotina</taxon>
        <taxon>Eurotiomycetes</taxon>
        <taxon>Chaetothyriomycetidae</taxon>
        <taxon>Chaetothyriales</taxon>
        <taxon>Herpotrichiellaceae</taxon>
        <taxon>Exophiala</taxon>
    </lineage>
</organism>
<dbReference type="AlphaFoldDB" id="A0AAV9N5L1"/>
<reference evidence="8 9" key="1">
    <citation type="submission" date="2023-08" db="EMBL/GenBank/DDBJ databases">
        <title>Black Yeasts Isolated from many extreme environments.</title>
        <authorList>
            <person name="Coleine C."/>
            <person name="Stajich J.E."/>
            <person name="Selbmann L."/>
        </authorList>
    </citation>
    <scope>NUCLEOTIDE SEQUENCE [LARGE SCALE GENOMIC DNA]</scope>
    <source>
        <strain evidence="8 9">CCFEE 5792</strain>
    </source>
</reference>
<evidence type="ECO:0000256" key="2">
    <source>
        <dbReference type="ARBA" id="ARBA00018426"/>
    </source>
</evidence>
<keyword evidence="9" id="KW-1185">Reference proteome</keyword>
<dbReference type="Pfam" id="PF01902">
    <property type="entry name" value="Diphthami_syn_2"/>
    <property type="match status" value="1"/>
</dbReference>